<dbReference type="GO" id="GO:0004713">
    <property type="term" value="F:protein tyrosine kinase activity"/>
    <property type="evidence" value="ECO:0007669"/>
    <property type="project" value="TreeGrafter"/>
</dbReference>
<keyword evidence="6 7" id="KW-0472">Membrane</keyword>
<organism evidence="9 10">
    <name type="scientific">Coprococcus comes ATCC 27758</name>
    <dbReference type="NCBI Taxonomy" id="470146"/>
    <lineage>
        <taxon>Bacteria</taxon>
        <taxon>Bacillati</taxon>
        <taxon>Bacillota</taxon>
        <taxon>Clostridia</taxon>
        <taxon>Lachnospirales</taxon>
        <taxon>Lachnospiraceae</taxon>
        <taxon>Coprococcus</taxon>
    </lineage>
</organism>
<comment type="similarity">
    <text evidence="2">Belongs to the CpsC/CapA family.</text>
</comment>
<dbReference type="Proteomes" id="UP000003793">
    <property type="component" value="Unassembled WGS sequence"/>
</dbReference>
<evidence type="ECO:0000256" key="4">
    <source>
        <dbReference type="ARBA" id="ARBA00022692"/>
    </source>
</evidence>
<evidence type="ECO:0000313" key="10">
    <source>
        <dbReference type="Proteomes" id="UP000003793"/>
    </source>
</evidence>
<sequence>MAFIRKNCGIKEQKRKKTMSELKQLEMQKDDEMEIDLGEIFHLLMNKLWIIVLCFIIGATLAFGGTKLLITPKYSASSMIYILTKTTSVTSLADIQMGTQLTADFEILATSRPVLEEVIEKLNLDYTYEELKSMIQTDNQTDTRILRFTVSNANAKEAKKIANELADVTAERVAYVMSSDKPKVVEEAVVPKYPSSPNTKKNTAMGGLAFAFVAATVIVLRYLMNDTIQTEEDIKKYLGLHMLAAIPTEKRESI</sequence>
<dbReference type="InterPro" id="IPR003856">
    <property type="entry name" value="LPS_length_determ_N"/>
</dbReference>
<dbReference type="AlphaFoldDB" id="C0BBV8"/>
<reference evidence="9 10" key="1">
    <citation type="submission" date="2009-02" db="EMBL/GenBank/DDBJ databases">
        <authorList>
            <person name="Fulton L."/>
            <person name="Clifton S."/>
            <person name="Fulton B."/>
            <person name="Xu J."/>
            <person name="Minx P."/>
            <person name="Pepin K.H."/>
            <person name="Johnson M."/>
            <person name="Bhonagiri V."/>
            <person name="Nash W.E."/>
            <person name="Mardis E.R."/>
            <person name="Wilson R.K."/>
        </authorList>
    </citation>
    <scope>NUCLEOTIDE SEQUENCE [LARGE SCALE GENOMIC DNA]</scope>
    <source>
        <strain evidence="9 10">ATCC 27758</strain>
    </source>
</reference>
<name>C0BBV8_9FIRM</name>
<dbReference type="InterPro" id="IPR050445">
    <property type="entry name" value="Bact_polysacc_biosynth/exp"/>
</dbReference>
<proteinExistence type="inferred from homology"/>
<evidence type="ECO:0000256" key="5">
    <source>
        <dbReference type="ARBA" id="ARBA00022989"/>
    </source>
</evidence>
<comment type="caution">
    <text evidence="9">The sequence shown here is derived from an EMBL/GenBank/DDBJ whole genome shotgun (WGS) entry which is preliminary data.</text>
</comment>
<dbReference type="GO" id="GO:0005886">
    <property type="term" value="C:plasma membrane"/>
    <property type="evidence" value="ECO:0007669"/>
    <property type="project" value="UniProtKB-SubCell"/>
</dbReference>
<reference evidence="9 10" key="2">
    <citation type="submission" date="2009-03" db="EMBL/GenBank/DDBJ databases">
        <title>Draft genome sequence of Coprococcus comes (ATCC 27758).</title>
        <authorList>
            <person name="Sudarsanam P."/>
            <person name="Ley R."/>
            <person name="Guruge J."/>
            <person name="Turnbaugh P.J."/>
            <person name="Mahowald M."/>
            <person name="Liep D."/>
            <person name="Gordon J."/>
        </authorList>
    </citation>
    <scope>NUCLEOTIDE SEQUENCE [LARGE SCALE GENOMIC DNA]</scope>
    <source>
        <strain evidence="9 10">ATCC 27758</strain>
    </source>
</reference>
<dbReference type="EMBL" id="ABVR01000041">
    <property type="protein sequence ID" value="EEG89582.1"/>
    <property type="molecule type" value="Genomic_DNA"/>
</dbReference>
<evidence type="ECO:0000256" key="6">
    <source>
        <dbReference type="ARBA" id="ARBA00023136"/>
    </source>
</evidence>
<feature type="transmembrane region" description="Helical" evidence="7">
    <location>
        <begin position="48"/>
        <end position="70"/>
    </location>
</feature>
<protein>
    <submittedName>
        <fullName evidence="9">Chain length determinant protein</fullName>
    </submittedName>
</protein>
<evidence type="ECO:0000313" key="9">
    <source>
        <dbReference type="EMBL" id="EEG89582.1"/>
    </source>
</evidence>
<dbReference type="PANTHER" id="PTHR32309:SF13">
    <property type="entry name" value="FERRIC ENTEROBACTIN TRANSPORT PROTEIN FEPE"/>
    <property type="match status" value="1"/>
</dbReference>
<evidence type="ECO:0000256" key="7">
    <source>
        <dbReference type="SAM" id="Phobius"/>
    </source>
</evidence>
<comment type="subcellular location">
    <subcellularLocation>
        <location evidence="1">Cell membrane</location>
        <topology evidence="1">Multi-pass membrane protein</topology>
    </subcellularLocation>
</comment>
<evidence type="ECO:0000256" key="2">
    <source>
        <dbReference type="ARBA" id="ARBA00006683"/>
    </source>
</evidence>
<gene>
    <name evidence="9" type="ORF">COPCOM_02566</name>
</gene>
<dbReference type="PANTHER" id="PTHR32309">
    <property type="entry name" value="TYROSINE-PROTEIN KINASE"/>
    <property type="match status" value="1"/>
</dbReference>
<evidence type="ECO:0000259" key="8">
    <source>
        <dbReference type="Pfam" id="PF02706"/>
    </source>
</evidence>
<keyword evidence="4 7" id="KW-0812">Transmembrane</keyword>
<keyword evidence="3" id="KW-1003">Cell membrane</keyword>
<dbReference type="HOGENOM" id="CLU_082668_0_0_9"/>
<feature type="domain" description="Polysaccharide chain length determinant N-terminal" evidence="8">
    <location>
        <begin position="34"/>
        <end position="122"/>
    </location>
</feature>
<feature type="transmembrane region" description="Helical" evidence="7">
    <location>
        <begin position="204"/>
        <end position="224"/>
    </location>
</feature>
<keyword evidence="5 7" id="KW-1133">Transmembrane helix</keyword>
<accession>C0BBV8</accession>
<dbReference type="Pfam" id="PF02706">
    <property type="entry name" value="Wzz"/>
    <property type="match status" value="1"/>
</dbReference>
<evidence type="ECO:0000256" key="3">
    <source>
        <dbReference type="ARBA" id="ARBA00022475"/>
    </source>
</evidence>
<evidence type="ECO:0000256" key="1">
    <source>
        <dbReference type="ARBA" id="ARBA00004651"/>
    </source>
</evidence>